<feature type="domain" description="YetF C-terminal" evidence="9">
    <location>
        <begin position="101"/>
        <end position="170"/>
    </location>
</feature>
<evidence type="ECO:0000256" key="2">
    <source>
        <dbReference type="ARBA" id="ARBA00006448"/>
    </source>
</evidence>
<comment type="subcellular location">
    <subcellularLocation>
        <location evidence="1">Cell membrane</location>
        <topology evidence="1">Multi-pass membrane protein</topology>
    </subcellularLocation>
</comment>
<comment type="caution">
    <text evidence="10">The sequence shown here is derived from an EMBL/GenBank/DDBJ whole genome shotgun (WGS) entry which is preliminary data.</text>
</comment>
<dbReference type="Gene3D" id="3.30.240.20">
    <property type="entry name" value="bsu07140 like domains"/>
    <property type="match status" value="1"/>
</dbReference>
<feature type="region of interest" description="Disordered" evidence="7">
    <location>
        <begin position="227"/>
        <end position="268"/>
    </location>
</feature>
<organism evidence="10 11">
    <name type="scientific">Deinococcus rhizophilus</name>
    <dbReference type="NCBI Taxonomy" id="3049544"/>
    <lineage>
        <taxon>Bacteria</taxon>
        <taxon>Thermotogati</taxon>
        <taxon>Deinococcota</taxon>
        <taxon>Deinococci</taxon>
        <taxon>Deinococcales</taxon>
        <taxon>Deinococcaceae</taxon>
        <taxon>Deinococcus</taxon>
    </lineage>
</organism>
<dbReference type="Pfam" id="PF04239">
    <property type="entry name" value="DUF421"/>
    <property type="match status" value="1"/>
</dbReference>
<evidence type="ECO:0000256" key="6">
    <source>
        <dbReference type="ARBA" id="ARBA00023136"/>
    </source>
</evidence>
<dbReference type="PANTHER" id="PTHR34582:SF6">
    <property type="entry name" value="UPF0702 TRANSMEMBRANE PROTEIN YCAP"/>
    <property type="match status" value="1"/>
</dbReference>
<feature type="transmembrane region" description="Helical" evidence="8">
    <location>
        <begin position="79"/>
        <end position="100"/>
    </location>
</feature>
<proteinExistence type="inferred from homology"/>
<evidence type="ECO:0000259" key="9">
    <source>
        <dbReference type="Pfam" id="PF04239"/>
    </source>
</evidence>
<dbReference type="RefSeq" id="WP_285522767.1">
    <property type="nucleotide sequence ID" value="NZ_JASNGB010000053.1"/>
</dbReference>
<dbReference type="Proteomes" id="UP001302059">
    <property type="component" value="Unassembled WGS sequence"/>
</dbReference>
<keyword evidence="5 8" id="KW-1133">Transmembrane helix</keyword>
<reference evidence="10 11" key="1">
    <citation type="submission" date="2023-05" db="EMBL/GenBank/DDBJ databases">
        <authorList>
            <person name="Gao F."/>
        </authorList>
    </citation>
    <scope>NUCLEOTIDE SEQUENCE [LARGE SCALE GENOMIC DNA]</scope>
    <source>
        <strain evidence="10 11">MIMF12</strain>
    </source>
</reference>
<evidence type="ECO:0000313" key="10">
    <source>
        <dbReference type="EMBL" id="MDL2344043.1"/>
    </source>
</evidence>
<keyword evidence="6 8" id="KW-0472">Membrane</keyword>
<evidence type="ECO:0000313" key="11">
    <source>
        <dbReference type="Proteomes" id="UP001302059"/>
    </source>
</evidence>
<gene>
    <name evidence="10" type="ORF">QOL99_07745</name>
</gene>
<keyword evidence="3" id="KW-1003">Cell membrane</keyword>
<feature type="compositionally biased region" description="Gly residues" evidence="7">
    <location>
        <begin position="254"/>
        <end position="268"/>
    </location>
</feature>
<dbReference type="EMBL" id="JASNGB010000053">
    <property type="protein sequence ID" value="MDL2344043.1"/>
    <property type="molecule type" value="Genomic_DNA"/>
</dbReference>
<evidence type="ECO:0000256" key="5">
    <source>
        <dbReference type="ARBA" id="ARBA00022989"/>
    </source>
</evidence>
<keyword evidence="11" id="KW-1185">Reference proteome</keyword>
<feature type="transmembrane region" description="Helical" evidence="8">
    <location>
        <begin position="20"/>
        <end position="41"/>
    </location>
</feature>
<feature type="compositionally biased region" description="Basic and acidic residues" evidence="7">
    <location>
        <begin position="239"/>
        <end position="253"/>
    </location>
</feature>
<keyword evidence="4 8" id="KW-0812">Transmembrane</keyword>
<evidence type="ECO:0000256" key="3">
    <source>
        <dbReference type="ARBA" id="ARBA00022475"/>
    </source>
</evidence>
<feature type="transmembrane region" description="Helical" evidence="8">
    <location>
        <begin position="48"/>
        <end position="67"/>
    </location>
</feature>
<accession>A0ABT7JHV6</accession>
<sequence>MNAEMVPLDLGRMFLGEFSPLFFLEIALRTVVIFGWLLLLLRLVGKRGLAQLSPLELAIVIGLGSAAGDPMLYPEVPLAHAMLVLALVVGMQRLLAWLVIKNETVETFIEGTPVELVRDGVMSNVALDRSNLSREDLFERLRVAGVRQLGEVQRVYFEQDGNLSVFLHAEGAPPGLPIVPPWDLERPDSVTGDVRGHLACTHCGAVCPVDGPVPPCSHCGREDWTHATTEPLGGPSRGSARDGSGRDGGDHRPGLGGPLGGGPSTTPG</sequence>
<name>A0ABT7JHV6_9DEIO</name>
<protein>
    <submittedName>
        <fullName evidence="10">DUF421 domain-containing protein</fullName>
    </submittedName>
</protein>
<evidence type="ECO:0000256" key="4">
    <source>
        <dbReference type="ARBA" id="ARBA00022692"/>
    </source>
</evidence>
<dbReference type="PANTHER" id="PTHR34582">
    <property type="entry name" value="UPF0702 TRANSMEMBRANE PROTEIN YCAP"/>
    <property type="match status" value="1"/>
</dbReference>
<dbReference type="InterPro" id="IPR023090">
    <property type="entry name" value="UPF0702_alpha/beta_dom_sf"/>
</dbReference>
<evidence type="ECO:0000256" key="1">
    <source>
        <dbReference type="ARBA" id="ARBA00004651"/>
    </source>
</evidence>
<evidence type="ECO:0000256" key="8">
    <source>
        <dbReference type="SAM" id="Phobius"/>
    </source>
</evidence>
<evidence type="ECO:0000256" key="7">
    <source>
        <dbReference type="SAM" id="MobiDB-lite"/>
    </source>
</evidence>
<comment type="similarity">
    <text evidence="2">Belongs to the UPF0702 family.</text>
</comment>
<dbReference type="InterPro" id="IPR007353">
    <property type="entry name" value="DUF421"/>
</dbReference>